<keyword evidence="8 9" id="KW-0624">Polysaccharide degradation</keyword>
<dbReference type="EMBL" id="FMTS01000003">
    <property type="protein sequence ID" value="SCW60778.1"/>
    <property type="molecule type" value="Genomic_DNA"/>
</dbReference>
<dbReference type="AlphaFoldDB" id="A0A1G4RVK3"/>
<dbReference type="PROSITE" id="PS51760">
    <property type="entry name" value="GH10_2"/>
    <property type="match status" value="1"/>
</dbReference>
<evidence type="ECO:0000313" key="13">
    <source>
        <dbReference type="Proteomes" id="UP000199150"/>
    </source>
</evidence>
<evidence type="ECO:0000256" key="10">
    <source>
        <dbReference type="SAM" id="SignalP"/>
    </source>
</evidence>
<evidence type="ECO:0000259" key="11">
    <source>
        <dbReference type="PROSITE" id="PS51760"/>
    </source>
</evidence>
<dbReference type="OrthoDB" id="9815836at2"/>
<name>A0A1G4RVK3_9CAUL</name>
<dbReference type="InterPro" id="IPR017853">
    <property type="entry name" value="GH"/>
</dbReference>
<dbReference type="InterPro" id="IPR001000">
    <property type="entry name" value="GH10_dom"/>
</dbReference>
<evidence type="ECO:0000256" key="1">
    <source>
        <dbReference type="ARBA" id="ARBA00000681"/>
    </source>
</evidence>
<proteinExistence type="inferred from homology"/>
<accession>A0A1G4RVK3</accession>
<dbReference type="SMART" id="SM00633">
    <property type="entry name" value="Glyco_10"/>
    <property type="match status" value="1"/>
</dbReference>
<evidence type="ECO:0000256" key="3">
    <source>
        <dbReference type="ARBA" id="ARBA00022651"/>
    </source>
</evidence>
<evidence type="ECO:0000256" key="2">
    <source>
        <dbReference type="ARBA" id="ARBA00007495"/>
    </source>
</evidence>
<organism evidence="12 13">
    <name type="scientific">Asticcacaulis taihuensis</name>
    <dbReference type="NCBI Taxonomy" id="260084"/>
    <lineage>
        <taxon>Bacteria</taxon>
        <taxon>Pseudomonadati</taxon>
        <taxon>Pseudomonadota</taxon>
        <taxon>Alphaproteobacteria</taxon>
        <taxon>Caulobacterales</taxon>
        <taxon>Caulobacteraceae</taxon>
        <taxon>Asticcacaulis</taxon>
    </lineage>
</organism>
<keyword evidence="4 10" id="KW-0732">Signal</keyword>
<keyword evidence="3 12" id="KW-0858">Xylan degradation</keyword>
<evidence type="ECO:0000256" key="7">
    <source>
        <dbReference type="ARBA" id="ARBA00023295"/>
    </source>
</evidence>
<dbReference type="PANTHER" id="PTHR31490:SF88">
    <property type="entry name" value="BETA-XYLANASE"/>
    <property type="match status" value="1"/>
</dbReference>
<comment type="catalytic activity">
    <reaction evidence="1 9">
        <text>Endohydrolysis of (1-&gt;4)-beta-D-xylosidic linkages in xylans.</text>
        <dbReference type="EC" id="3.2.1.8"/>
    </reaction>
</comment>
<dbReference type="PANTHER" id="PTHR31490">
    <property type="entry name" value="GLYCOSYL HYDROLASE"/>
    <property type="match status" value="1"/>
</dbReference>
<reference evidence="13" key="1">
    <citation type="submission" date="2016-10" db="EMBL/GenBank/DDBJ databases">
        <authorList>
            <person name="Varghese N."/>
            <person name="Submissions S."/>
        </authorList>
    </citation>
    <scope>NUCLEOTIDE SEQUENCE [LARGE SCALE GENOMIC DNA]</scope>
    <source>
        <strain evidence="13">CGMCC 1.3431</strain>
    </source>
</reference>
<evidence type="ECO:0000256" key="6">
    <source>
        <dbReference type="ARBA" id="ARBA00023277"/>
    </source>
</evidence>
<dbReference type="Proteomes" id="UP000199150">
    <property type="component" value="Unassembled WGS sequence"/>
</dbReference>
<comment type="similarity">
    <text evidence="2 9">Belongs to the glycosyl hydrolase 10 (cellulase F) family.</text>
</comment>
<dbReference type="PROSITE" id="PS51318">
    <property type="entry name" value="TAT"/>
    <property type="match status" value="1"/>
</dbReference>
<keyword evidence="13" id="KW-1185">Reference proteome</keyword>
<feature type="chain" id="PRO_5011648620" description="Beta-xylanase" evidence="10">
    <location>
        <begin position="28"/>
        <end position="372"/>
    </location>
</feature>
<feature type="signal peptide" evidence="10">
    <location>
        <begin position="1"/>
        <end position="27"/>
    </location>
</feature>
<dbReference type="GO" id="GO:0031176">
    <property type="term" value="F:endo-1,4-beta-xylanase activity"/>
    <property type="evidence" value="ECO:0007669"/>
    <property type="project" value="UniProtKB-EC"/>
</dbReference>
<evidence type="ECO:0000313" key="12">
    <source>
        <dbReference type="EMBL" id="SCW60778.1"/>
    </source>
</evidence>
<dbReference type="RefSeq" id="WP_090647627.1">
    <property type="nucleotide sequence ID" value="NZ_CBCRYE010000001.1"/>
</dbReference>
<dbReference type="GO" id="GO:0045493">
    <property type="term" value="P:xylan catabolic process"/>
    <property type="evidence" value="ECO:0007669"/>
    <property type="project" value="UniProtKB-KW"/>
</dbReference>
<keyword evidence="6 9" id="KW-0119">Carbohydrate metabolism</keyword>
<evidence type="ECO:0000256" key="5">
    <source>
        <dbReference type="ARBA" id="ARBA00022801"/>
    </source>
</evidence>
<gene>
    <name evidence="12" type="ORF">SAMN02927928_2172</name>
</gene>
<dbReference type="InterPro" id="IPR006311">
    <property type="entry name" value="TAT_signal"/>
</dbReference>
<evidence type="ECO:0000256" key="9">
    <source>
        <dbReference type="RuleBase" id="RU361174"/>
    </source>
</evidence>
<evidence type="ECO:0000256" key="8">
    <source>
        <dbReference type="ARBA" id="ARBA00023326"/>
    </source>
</evidence>
<protein>
    <recommendedName>
        <fullName evidence="9">Beta-xylanase</fullName>
        <ecNumber evidence="9">3.2.1.8</ecNumber>
    </recommendedName>
</protein>
<dbReference type="InterPro" id="IPR044846">
    <property type="entry name" value="GH10"/>
</dbReference>
<evidence type="ECO:0000256" key="4">
    <source>
        <dbReference type="ARBA" id="ARBA00022729"/>
    </source>
</evidence>
<keyword evidence="5 9" id="KW-0378">Hydrolase</keyword>
<dbReference type="Pfam" id="PF00331">
    <property type="entry name" value="Glyco_hydro_10"/>
    <property type="match status" value="1"/>
</dbReference>
<dbReference type="Gene3D" id="3.20.20.80">
    <property type="entry name" value="Glycosidases"/>
    <property type="match status" value="1"/>
</dbReference>
<dbReference type="EC" id="3.2.1.8" evidence="9"/>
<dbReference type="SUPFAM" id="SSF51445">
    <property type="entry name" value="(Trans)glycosidases"/>
    <property type="match status" value="1"/>
</dbReference>
<dbReference type="STRING" id="260084.SAMN02927928_2172"/>
<sequence>MNQSLTRRNALCFGAATSALTALPALADTTPSPSGLPLKDLAAAKGLRFGTAIGMRMLADPRVRELTIRECNIIVPENELKLYVTHNNGPTEYNFKPADELLAFAETNHIAMRGHNLFWARDEYTPKWLKEYKFSSKAEAEKLLRDYIAAVAQHYGERLTSWDVVNETIDPKTGEVRENAFSRVLGMDTLRIAFEAAREYMPKMQLVYNDYMSWEAGNENHRKGVLKLLHWFRDNKVPIDALGVQSHIGNGFDLMAGQVNQWKDFLDEVVSLDLDLLITEFDVDDQTIPTGDIEQRDAIVATVGRIYLDQMLSYKQTKDVLFWGMPDQYNWLQGFTPRKDGLPLRPTPFDADFKPKPLYDAIAAAFKSAPER</sequence>
<keyword evidence="7 9" id="KW-0326">Glycosidase</keyword>
<dbReference type="PRINTS" id="PR00134">
    <property type="entry name" value="GLHYDRLASE10"/>
</dbReference>
<feature type="domain" description="GH10" evidence="11">
    <location>
        <begin position="32"/>
        <end position="365"/>
    </location>
</feature>